<organism evidence="2 3">
    <name type="scientific">Suillus fuscotomentosus</name>
    <dbReference type="NCBI Taxonomy" id="1912939"/>
    <lineage>
        <taxon>Eukaryota</taxon>
        <taxon>Fungi</taxon>
        <taxon>Dikarya</taxon>
        <taxon>Basidiomycota</taxon>
        <taxon>Agaricomycotina</taxon>
        <taxon>Agaricomycetes</taxon>
        <taxon>Agaricomycetidae</taxon>
        <taxon>Boletales</taxon>
        <taxon>Suillineae</taxon>
        <taxon>Suillaceae</taxon>
        <taxon>Suillus</taxon>
    </lineage>
</organism>
<proteinExistence type="predicted"/>
<accession>A0AAD4E6F3</accession>
<feature type="compositionally biased region" description="Acidic residues" evidence="1">
    <location>
        <begin position="145"/>
        <end position="160"/>
    </location>
</feature>
<dbReference type="AlphaFoldDB" id="A0AAD4E6F3"/>
<reference evidence="2" key="1">
    <citation type="journal article" date="2020" name="New Phytol.">
        <title>Comparative genomics reveals dynamic genome evolution in host specialist ectomycorrhizal fungi.</title>
        <authorList>
            <person name="Lofgren L.A."/>
            <person name="Nguyen N.H."/>
            <person name="Vilgalys R."/>
            <person name="Ruytinx J."/>
            <person name="Liao H.L."/>
            <person name="Branco S."/>
            <person name="Kuo A."/>
            <person name="LaButti K."/>
            <person name="Lipzen A."/>
            <person name="Andreopoulos W."/>
            <person name="Pangilinan J."/>
            <person name="Riley R."/>
            <person name="Hundley H."/>
            <person name="Na H."/>
            <person name="Barry K."/>
            <person name="Grigoriev I.V."/>
            <person name="Stajich J.E."/>
            <person name="Kennedy P.G."/>
        </authorList>
    </citation>
    <scope>NUCLEOTIDE SEQUENCE</scope>
    <source>
        <strain evidence="2">FC203</strain>
    </source>
</reference>
<comment type="caution">
    <text evidence="2">The sequence shown here is derived from an EMBL/GenBank/DDBJ whole genome shotgun (WGS) entry which is preliminary data.</text>
</comment>
<dbReference type="GeneID" id="64661346"/>
<evidence type="ECO:0000256" key="1">
    <source>
        <dbReference type="SAM" id="MobiDB-lite"/>
    </source>
</evidence>
<keyword evidence="3" id="KW-1185">Reference proteome</keyword>
<protein>
    <submittedName>
        <fullName evidence="2">Uncharacterized protein</fullName>
    </submittedName>
</protein>
<name>A0AAD4E6F3_9AGAM</name>
<evidence type="ECO:0000313" key="3">
    <source>
        <dbReference type="Proteomes" id="UP001195769"/>
    </source>
</evidence>
<evidence type="ECO:0000313" key="2">
    <source>
        <dbReference type="EMBL" id="KAG1900151.1"/>
    </source>
</evidence>
<dbReference type="RefSeq" id="XP_041225727.1">
    <property type="nucleotide sequence ID" value="XM_041367048.1"/>
</dbReference>
<dbReference type="EMBL" id="JABBWK010000028">
    <property type="protein sequence ID" value="KAG1900151.1"/>
    <property type="molecule type" value="Genomic_DNA"/>
</dbReference>
<feature type="region of interest" description="Disordered" evidence="1">
    <location>
        <begin position="144"/>
        <end position="177"/>
    </location>
</feature>
<dbReference type="Proteomes" id="UP001195769">
    <property type="component" value="Unassembled WGS sequence"/>
</dbReference>
<gene>
    <name evidence="2" type="ORF">F5891DRAFT_1188843</name>
</gene>
<sequence length="177" mass="20065">MHPPHKTLKWDKIVEYAFLANFDLLCNMRADVSQQPWASPVARRAMDLYFKMCQAWEEIQYLNVEVRHLVTYIRDKDKYLRAFEDQLKAVSPTLTHQQLHEISTLPGFTGTISPGISTHTGLGESSSTPNAQIPSQLAIAVALDTPDDLDEEEQEEEVEEEASRSLQDVLHVADDLS</sequence>